<keyword evidence="3" id="KW-0611">Plant defense</keyword>
<dbReference type="InterPro" id="IPR041118">
    <property type="entry name" value="Rx_N"/>
</dbReference>
<evidence type="ECO:0000256" key="3">
    <source>
        <dbReference type="ARBA" id="ARBA00022821"/>
    </source>
</evidence>
<evidence type="ECO:0000259" key="4">
    <source>
        <dbReference type="Pfam" id="PF18052"/>
    </source>
</evidence>
<comment type="caution">
    <text evidence="5">The sequence shown here is derived from an EMBL/GenBank/DDBJ whole genome shotgun (WGS) entry which is preliminary data.</text>
</comment>
<accession>A0AA88A081</accession>
<protein>
    <recommendedName>
        <fullName evidence="4">Disease resistance N-terminal domain-containing protein</fullName>
    </recommendedName>
</protein>
<dbReference type="GO" id="GO:0000166">
    <property type="term" value="F:nucleotide binding"/>
    <property type="evidence" value="ECO:0007669"/>
    <property type="project" value="UniProtKB-KW"/>
</dbReference>
<evidence type="ECO:0000256" key="2">
    <source>
        <dbReference type="ARBA" id="ARBA00022741"/>
    </source>
</evidence>
<keyword evidence="2" id="KW-0547">Nucleotide-binding</keyword>
<dbReference type="EMBL" id="BTGU01001961">
    <property type="protein sequence ID" value="GMN31956.1"/>
    <property type="molecule type" value="Genomic_DNA"/>
</dbReference>
<dbReference type="Proteomes" id="UP001187192">
    <property type="component" value="Unassembled WGS sequence"/>
</dbReference>
<dbReference type="AlphaFoldDB" id="A0AA88A081"/>
<name>A0AA88A081_FICCA</name>
<evidence type="ECO:0000313" key="5">
    <source>
        <dbReference type="EMBL" id="GMN31956.1"/>
    </source>
</evidence>
<evidence type="ECO:0000256" key="1">
    <source>
        <dbReference type="ARBA" id="ARBA00022737"/>
    </source>
</evidence>
<proteinExistence type="predicted"/>
<dbReference type="Pfam" id="PF18052">
    <property type="entry name" value="Rx_N"/>
    <property type="match status" value="1"/>
</dbReference>
<feature type="domain" description="Disease resistance N-terminal" evidence="4">
    <location>
        <begin position="10"/>
        <end position="82"/>
    </location>
</feature>
<organism evidence="5 6">
    <name type="scientific">Ficus carica</name>
    <name type="common">Common fig</name>
    <dbReference type="NCBI Taxonomy" id="3494"/>
    <lineage>
        <taxon>Eukaryota</taxon>
        <taxon>Viridiplantae</taxon>
        <taxon>Streptophyta</taxon>
        <taxon>Embryophyta</taxon>
        <taxon>Tracheophyta</taxon>
        <taxon>Spermatophyta</taxon>
        <taxon>Magnoliopsida</taxon>
        <taxon>eudicotyledons</taxon>
        <taxon>Gunneridae</taxon>
        <taxon>Pentapetalae</taxon>
        <taxon>rosids</taxon>
        <taxon>fabids</taxon>
        <taxon>Rosales</taxon>
        <taxon>Moraceae</taxon>
        <taxon>Ficeae</taxon>
        <taxon>Ficus</taxon>
    </lineage>
</organism>
<keyword evidence="6" id="KW-1185">Reference proteome</keyword>
<gene>
    <name evidence="5" type="ORF">TIFTF001_041664</name>
</gene>
<sequence>MAAETVASFKMVLSMIVDEAVYLYGVKNQVDRAREKIQDMYVFIRDAETQLPAAHEMLSYFVLKMREAVHNLEDVVAAYLSSGSIGRRVNTKMSHRVRSEREKEKTWLE</sequence>
<keyword evidence="1" id="KW-0677">Repeat</keyword>
<dbReference type="Gene3D" id="1.20.5.4130">
    <property type="match status" value="1"/>
</dbReference>
<evidence type="ECO:0000313" key="6">
    <source>
        <dbReference type="Proteomes" id="UP001187192"/>
    </source>
</evidence>
<dbReference type="GO" id="GO:0006952">
    <property type="term" value="P:defense response"/>
    <property type="evidence" value="ECO:0007669"/>
    <property type="project" value="UniProtKB-KW"/>
</dbReference>
<reference evidence="5" key="1">
    <citation type="submission" date="2023-07" db="EMBL/GenBank/DDBJ databases">
        <title>draft genome sequence of fig (Ficus carica).</title>
        <authorList>
            <person name="Takahashi T."/>
            <person name="Nishimura K."/>
        </authorList>
    </citation>
    <scope>NUCLEOTIDE SEQUENCE</scope>
</reference>